<sequence length="62" mass="6731">MEFLSTSALCAMHLSRLAEDIVLWSSAQFHFILLSDAFSTGSSIMPQKRNPNASELVSAKSG</sequence>
<evidence type="ECO:0000256" key="1">
    <source>
        <dbReference type="ARBA" id="ARBA00023239"/>
    </source>
</evidence>
<gene>
    <name evidence="3" type="ORF">HNQ69_000808</name>
</gene>
<dbReference type="InterPro" id="IPR022761">
    <property type="entry name" value="Fumarate_lyase_N"/>
</dbReference>
<reference evidence="3 4" key="1">
    <citation type="submission" date="2020-08" db="EMBL/GenBank/DDBJ databases">
        <title>Genomic Encyclopedia of Type Strains, Phase IV (KMG-IV): sequencing the most valuable type-strain genomes for metagenomic binning, comparative biology and taxonomic classification.</title>
        <authorList>
            <person name="Goeker M."/>
        </authorList>
    </citation>
    <scope>NUCLEOTIDE SEQUENCE [LARGE SCALE GENOMIC DNA]</scope>
    <source>
        <strain evidence="3 4">DSM 28538</strain>
    </source>
</reference>
<evidence type="ECO:0000313" key="3">
    <source>
        <dbReference type="EMBL" id="MBB5073682.1"/>
    </source>
</evidence>
<dbReference type="InterPro" id="IPR008948">
    <property type="entry name" value="L-Aspartase-like"/>
</dbReference>
<evidence type="ECO:0000259" key="2">
    <source>
        <dbReference type="Pfam" id="PF00206"/>
    </source>
</evidence>
<protein>
    <submittedName>
        <fullName evidence="3">Argininosuccinate lyase</fullName>
    </submittedName>
</protein>
<evidence type="ECO:0000313" key="4">
    <source>
        <dbReference type="Proteomes" id="UP000561417"/>
    </source>
</evidence>
<dbReference type="Gene3D" id="1.20.200.10">
    <property type="entry name" value="Fumarase/aspartase (Central domain)"/>
    <property type="match status" value="1"/>
</dbReference>
<feature type="domain" description="Fumarate lyase N-terminal" evidence="2">
    <location>
        <begin position="2"/>
        <end position="61"/>
    </location>
</feature>
<organism evidence="3 4">
    <name type="scientific">Bartonella callosciuri</name>
    <dbReference type="NCBI Taxonomy" id="686223"/>
    <lineage>
        <taxon>Bacteria</taxon>
        <taxon>Pseudomonadati</taxon>
        <taxon>Pseudomonadota</taxon>
        <taxon>Alphaproteobacteria</taxon>
        <taxon>Hyphomicrobiales</taxon>
        <taxon>Bartonellaceae</taxon>
        <taxon>Bartonella</taxon>
    </lineage>
</organism>
<dbReference type="GO" id="GO:0042450">
    <property type="term" value="P:L-arginine biosynthetic process via ornithine"/>
    <property type="evidence" value="ECO:0007669"/>
    <property type="project" value="InterPro"/>
</dbReference>
<name>A0A840NWL9_9HYPH</name>
<dbReference type="SUPFAM" id="SSF48557">
    <property type="entry name" value="L-aspartase-like"/>
    <property type="match status" value="1"/>
</dbReference>
<dbReference type="PANTHER" id="PTHR43814:SF1">
    <property type="entry name" value="ARGININOSUCCINATE LYASE"/>
    <property type="match status" value="1"/>
</dbReference>
<dbReference type="InterPro" id="IPR020557">
    <property type="entry name" value="Fumarate_lyase_CS"/>
</dbReference>
<dbReference type="Proteomes" id="UP000561417">
    <property type="component" value="Unassembled WGS sequence"/>
</dbReference>
<dbReference type="GO" id="GO:0005829">
    <property type="term" value="C:cytosol"/>
    <property type="evidence" value="ECO:0007669"/>
    <property type="project" value="TreeGrafter"/>
</dbReference>
<proteinExistence type="predicted"/>
<keyword evidence="4" id="KW-1185">Reference proteome</keyword>
<keyword evidence="1 3" id="KW-0456">Lyase</keyword>
<dbReference type="InterPro" id="IPR009049">
    <property type="entry name" value="Argininosuccinate_lyase"/>
</dbReference>
<dbReference type="GO" id="GO:0004056">
    <property type="term" value="F:argininosuccinate lyase activity"/>
    <property type="evidence" value="ECO:0007669"/>
    <property type="project" value="InterPro"/>
</dbReference>
<dbReference type="PANTHER" id="PTHR43814">
    <property type="entry name" value="ARGININOSUCCINATE LYASE"/>
    <property type="match status" value="1"/>
</dbReference>
<accession>A0A840NWL9</accession>
<comment type="caution">
    <text evidence="3">The sequence shown here is derived from an EMBL/GenBank/DDBJ whole genome shotgun (WGS) entry which is preliminary data.</text>
</comment>
<dbReference type="AlphaFoldDB" id="A0A840NWL9"/>
<dbReference type="PROSITE" id="PS00163">
    <property type="entry name" value="FUMARATE_LYASES"/>
    <property type="match status" value="1"/>
</dbReference>
<dbReference type="Pfam" id="PF00206">
    <property type="entry name" value="Lyase_1"/>
    <property type="match status" value="1"/>
</dbReference>
<dbReference type="EMBL" id="JACHIM010000003">
    <property type="protein sequence ID" value="MBB5073682.1"/>
    <property type="molecule type" value="Genomic_DNA"/>
</dbReference>